<dbReference type="AlphaFoldDB" id="A0A383BAY6"/>
<dbReference type="SUPFAM" id="SSF46934">
    <property type="entry name" value="UBA-like"/>
    <property type="match status" value="1"/>
</dbReference>
<dbReference type="Gene3D" id="1.10.8.10">
    <property type="entry name" value="DNA helicase RuvA subunit, C-terminal domain"/>
    <property type="match status" value="1"/>
</dbReference>
<comment type="similarity">
    <text evidence="1">Belongs to the EF-Ts family.</text>
</comment>
<dbReference type="InterPro" id="IPR009060">
    <property type="entry name" value="UBA-like_sf"/>
</dbReference>
<proteinExistence type="inferred from homology"/>
<evidence type="ECO:0008006" key="5">
    <source>
        <dbReference type="Google" id="ProtNLM"/>
    </source>
</evidence>
<dbReference type="EMBL" id="UINC01199074">
    <property type="protein sequence ID" value="SVE17326.1"/>
    <property type="molecule type" value="Genomic_DNA"/>
</dbReference>
<dbReference type="CDD" id="cd14275">
    <property type="entry name" value="UBA_EF-Ts"/>
    <property type="match status" value="1"/>
</dbReference>
<evidence type="ECO:0000313" key="4">
    <source>
        <dbReference type="EMBL" id="SVE17326.1"/>
    </source>
</evidence>
<reference evidence="4" key="1">
    <citation type="submission" date="2018-05" db="EMBL/GenBank/DDBJ databases">
        <authorList>
            <person name="Lanie J.A."/>
            <person name="Ng W.-L."/>
            <person name="Kazmierczak K.M."/>
            <person name="Andrzejewski T.M."/>
            <person name="Davidsen T.M."/>
            <person name="Wayne K.J."/>
            <person name="Tettelin H."/>
            <person name="Glass J.I."/>
            <person name="Rusch D."/>
            <person name="Podicherti R."/>
            <person name="Tsui H.-C.T."/>
            <person name="Winkler M.E."/>
        </authorList>
    </citation>
    <scope>NUCLEOTIDE SEQUENCE</scope>
</reference>
<keyword evidence="2" id="KW-0251">Elongation factor</keyword>
<dbReference type="HAMAP" id="MF_00050">
    <property type="entry name" value="EF_Ts"/>
    <property type="match status" value="1"/>
</dbReference>
<name>A0A383BAY6_9ZZZZ</name>
<evidence type="ECO:0000256" key="3">
    <source>
        <dbReference type="ARBA" id="ARBA00022917"/>
    </source>
</evidence>
<keyword evidence="3" id="KW-0648">Protein biosynthesis</keyword>
<dbReference type="PANTHER" id="PTHR11741:SF0">
    <property type="entry name" value="ELONGATION FACTOR TS, MITOCHONDRIAL"/>
    <property type="match status" value="1"/>
</dbReference>
<evidence type="ECO:0000256" key="1">
    <source>
        <dbReference type="ARBA" id="ARBA00005532"/>
    </source>
</evidence>
<protein>
    <recommendedName>
        <fullName evidence="5">Translation elongation factor EFTs/EF1B dimerisation domain-containing protein</fullName>
    </recommendedName>
</protein>
<dbReference type="PROSITE" id="PS01126">
    <property type="entry name" value="EF_TS_1"/>
    <property type="match status" value="1"/>
</dbReference>
<feature type="non-terminal residue" evidence="4">
    <location>
        <position position="52"/>
    </location>
</feature>
<accession>A0A383BAY6</accession>
<gene>
    <name evidence="4" type="ORF">METZ01_LOCUS470180</name>
</gene>
<dbReference type="GO" id="GO:0003746">
    <property type="term" value="F:translation elongation factor activity"/>
    <property type="evidence" value="ECO:0007669"/>
    <property type="project" value="UniProtKB-KW"/>
</dbReference>
<evidence type="ECO:0000256" key="2">
    <source>
        <dbReference type="ARBA" id="ARBA00022768"/>
    </source>
</evidence>
<dbReference type="FunFam" id="1.10.8.10:FF:000001">
    <property type="entry name" value="Elongation factor Ts"/>
    <property type="match status" value="1"/>
</dbReference>
<dbReference type="InterPro" id="IPR001816">
    <property type="entry name" value="Transl_elong_EFTs/EF1B"/>
</dbReference>
<organism evidence="4">
    <name type="scientific">marine metagenome</name>
    <dbReference type="NCBI Taxonomy" id="408172"/>
    <lineage>
        <taxon>unclassified sequences</taxon>
        <taxon>metagenomes</taxon>
        <taxon>ecological metagenomes</taxon>
    </lineage>
</organism>
<sequence>MSVQITATMVSELRQKTGVGLMDCKKALVESEGDSEKAITALRKQGVSTAAK</sequence>
<dbReference type="InterPro" id="IPR018101">
    <property type="entry name" value="Transl_elong_Ts_CS"/>
</dbReference>
<dbReference type="PANTHER" id="PTHR11741">
    <property type="entry name" value="ELONGATION FACTOR TS"/>
    <property type="match status" value="1"/>
</dbReference>